<dbReference type="GO" id="GO:0003723">
    <property type="term" value="F:RNA binding"/>
    <property type="evidence" value="ECO:0007669"/>
    <property type="project" value="InterPro"/>
</dbReference>
<feature type="compositionally biased region" description="Low complexity" evidence="4">
    <location>
        <begin position="1"/>
        <end position="12"/>
    </location>
</feature>
<comment type="caution">
    <text evidence="6">The sequence shown here is derived from an EMBL/GenBank/DDBJ whole genome shotgun (WGS) entry which is preliminary data.</text>
</comment>
<dbReference type="Pfam" id="PF08032">
    <property type="entry name" value="SpoU_sub_bind"/>
    <property type="match status" value="1"/>
</dbReference>
<dbReference type="EMBL" id="CZCS02000240">
    <property type="protein sequence ID" value="VXD25523.1"/>
    <property type="molecule type" value="Genomic_DNA"/>
</dbReference>
<gene>
    <name evidence="6" type="ORF">PL9631_950009</name>
</gene>
<dbReference type="CDD" id="cd18103">
    <property type="entry name" value="SpoU-like_RlmB"/>
    <property type="match status" value="1"/>
</dbReference>
<dbReference type="GO" id="GO:0006396">
    <property type="term" value="P:RNA processing"/>
    <property type="evidence" value="ECO:0007669"/>
    <property type="project" value="InterPro"/>
</dbReference>
<organism evidence="6 7">
    <name type="scientific">Planktothrix paucivesiculata PCC 9631</name>
    <dbReference type="NCBI Taxonomy" id="671071"/>
    <lineage>
        <taxon>Bacteria</taxon>
        <taxon>Bacillati</taxon>
        <taxon>Cyanobacteriota</taxon>
        <taxon>Cyanophyceae</taxon>
        <taxon>Oscillatoriophycideae</taxon>
        <taxon>Oscillatoriales</taxon>
        <taxon>Microcoleaceae</taxon>
        <taxon>Planktothrix</taxon>
    </lineage>
</organism>
<dbReference type="AlphaFoldDB" id="A0A7Z9BZ65"/>
<dbReference type="FunFam" id="3.40.1280.10:FF:000008">
    <property type="entry name" value="Group 3 RNA methyltransferase TrmH"/>
    <property type="match status" value="1"/>
</dbReference>
<dbReference type="GO" id="GO:0008173">
    <property type="term" value="F:RNA methyltransferase activity"/>
    <property type="evidence" value="ECO:0007669"/>
    <property type="project" value="InterPro"/>
</dbReference>
<keyword evidence="3 6" id="KW-0808">Transferase</keyword>
<evidence type="ECO:0000256" key="4">
    <source>
        <dbReference type="SAM" id="MobiDB-lite"/>
    </source>
</evidence>
<dbReference type="OrthoDB" id="9794400at2"/>
<dbReference type="GO" id="GO:0005829">
    <property type="term" value="C:cytosol"/>
    <property type="evidence" value="ECO:0007669"/>
    <property type="project" value="TreeGrafter"/>
</dbReference>
<sequence>MPKFSRSNTPSRPSKKPSSRPKFNSKSGERDNSKPSRFSDDRKPSRFSDDRKPSRFSDDRKPSRFSDDSKPSRFSDDSKPSRFSDDRKPSRFSDDRKPSRFADDRKPSRFADDRKPSRFADDRKPSRFSDDSKPSRFSDDRKPSRFSDDSKPSRFSDDRKPSRFADDRKPSRFSDDRKPSRFSDDRKPSRFSDDRKPSRFVDDRKSYRFSDEQSDNYRKFSDERKESFSTYQPEQTTREKPSKLLNQHQPRQHQNSLPYPQKSQRIVEDIKPEFVDEYIESIDIENELIYGRRTVQAALENERSLSRIWVVAQLKSDPRFFKLLQEAKANGAILDEVTYQRLDQLTQGANHQGVAAQISPYTYKDLSELIETAQAASAQPVILVADGIHDPHNLGAIIRTAEAIGAQGLIIPQRRAVGITSTVMKVAAGALETFPVARVVNLSRALEDLKAAGFWIYGTLAGAQQSLPTVAFNGAIALVVGNEGEGLSHLIEQNCDVLVSIPLSGETASLNVSVATGMALYEIYRQRQFPAPELS</sequence>
<dbReference type="SMART" id="SM00967">
    <property type="entry name" value="SpoU_sub_bind"/>
    <property type="match status" value="1"/>
</dbReference>
<dbReference type="InterPro" id="IPR029026">
    <property type="entry name" value="tRNA_m1G_MTases_N"/>
</dbReference>
<keyword evidence="2 6" id="KW-0489">Methyltransferase</keyword>
<dbReference type="InterPro" id="IPR004441">
    <property type="entry name" value="rRNA_MeTrfase_TrmH"/>
</dbReference>
<evidence type="ECO:0000313" key="6">
    <source>
        <dbReference type="EMBL" id="VXD25523.1"/>
    </source>
</evidence>
<feature type="compositionally biased region" description="Basic and acidic residues" evidence="4">
    <location>
        <begin position="27"/>
        <end position="227"/>
    </location>
</feature>
<reference evidence="6" key="1">
    <citation type="submission" date="2019-10" db="EMBL/GenBank/DDBJ databases">
        <authorList>
            <consortium name="Genoscope - CEA"/>
            <person name="William W."/>
        </authorList>
    </citation>
    <scope>NUCLEOTIDE SEQUENCE [LARGE SCALE GENOMIC DNA]</scope>
    <source>
        <strain evidence="6">BBR_PRJEB10994</strain>
    </source>
</reference>
<dbReference type="InterPro" id="IPR013123">
    <property type="entry name" value="SpoU_subst-bd"/>
</dbReference>
<name>A0A7Z9BZ65_9CYAN</name>
<dbReference type="PANTHER" id="PTHR46429">
    <property type="entry name" value="23S RRNA (GUANOSINE-2'-O-)-METHYLTRANSFERASE RLMB"/>
    <property type="match status" value="1"/>
</dbReference>
<proteinExistence type="inferred from homology"/>
<dbReference type="Proteomes" id="UP000182190">
    <property type="component" value="Unassembled WGS sequence"/>
</dbReference>
<evidence type="ECO:0000256" key="2">
    <source>
        <dbReference type="ARBA" id="ARBA00022603"/>
    </source>
</evidence>
<dbReference type="InterPro" id="IPR029028">
    <property type="entry name" value="Alpha/beta_knot_MTases"/>
</dbReference>
<dbReference type="Gene3D" id="3.30.1330.30">
    <property type="match status" value="1"/>
</dbReference>
<feature type="compositionally biased region" description="Polar residues" evidence="4">
    <location>
        <begin position="244"/>
        <end position="263"/>
    </location>
</feature>
<dbReference type="PANTHER" id="PTHR46429:SF1">
    <property type="entry name" value="23S RRNA (GUANOSINE-2'-O-)-METHYLTRANSFERASE RLMB"/>
    <property type="match status" value="1"/>
</dbReference>
<dbReference type="SUPFAM" id="SSF75217">
    <property type="entry name" value="alpha/beta knot"/>
    <property type="match status" value="1"/>
</dbReference>
<evidence type="ECO:0000259" key="5">
    <source>
        <dbReference type="SMART" id="SM00967"/>
    </source>
</evidence>
<dbReference type="InterPro" id="IPR029064">
    <property type="entry name" value="Ribosomal_eL30-like_sf"/>
</dbReference>
<comment type="similarity">
    <text evidence="1">Belongs to the class IV-like SAM-binding methyltransferase superfamily. RNA methyltransferase TrmH family.</text>
</comment>
<dbReference type="Gene3D" id="3.40.1280.10">
    <property type="match status" value="1"/>
</dbReference>
<evidence type="ECO:0000256" key="1">
    <source>
        <dbReference type="ARBA" id="ARBA00007228"/>
    </source>
</evidence>
<keyword evidence="7" id="KW-1185">Reference proteome</keyword>
<feature type="domain" description="RNA 2-O ribose methyltransferase substrate binding" evidence="5">
    <location>
        <begin position="288"/>
        <end position="364"/>
    </location>
</feature>
<dbReference type="EC" id="2.1.1.-" evidence="6"/>
<evidence type="ECO:0000256" key="3">
    <source>
        <dbReference type="ARBA" id="ARBA00022679"/>
    </source>
</evidence>
<dbReference type="Pfam" id="PF00588">
    <property type="entry name" value="SpoU_methylase"/>
    <property type="match status" value="1"/>
</dbReference>
<protein>
    <submittedName>
        <fullName evidence="6">Enzyme</fullName>
        <ecNumber evidence="6">2.1.1.-</ecNumber>
    </submittedName>
</protein>
<dbReference type="GO" id="GO:0032259">
    <property type="term" value="P:methylation"/>
    <property type="evidence" value="ECO:0007669"/>
    <property type="project" value="UniProtKB-KW"/>
</dbReference>
<dbReference type="InterPro" id="IPR001537">
    <property type="entry name" value="SpoU_MeTrfase"/>
</dbReference>
<dbReference type="RefSeq" id="WP_083622900.1">
    <property type="nucleotide sequence ID" value="NZ_LR735022.1"/>
</dbReference>
<evidence type="ECO:0000313" key="7">
    <source>
        <dbReference type="Proteomes" id="UP000182190"/>
    </source>
</evidence>
<dbReference type="NCBIfam" id="TIGR00186">
    <property type="entry name" value="rRNA_methyl_3"/>
    <property type="match status" value="1"/>
</dbReference>
<dbReference type="SUPFAM" id="SSF55315">
    <property type="entry name" value="L30e-like"/>
    <property type="match status" value="1"/>
</dbReference>
<accession>A0A7Z9BZ65</accession>
<feature type="region of interest" description="Disordered" evidence="4">
    <location>
        <begin position="1"/>
        <end position="263"/>
    </location>
</feature>